<comment type="caution">
    <text evidence="2">The sequence shown here is derived from an EMBL/GenBank/DDBJ whole genome shotgun (WGS) entry which is preliminary data.</text>
</comment>
<keyword evidence="1" id="KW-1133">Transmembrane helix</keyword>
<keyword evidence="1" id="KW-0812">Transmembrane</keyword>
<evidence type="ECO:0000313" key="2">
    <source>
        <dbReference type="EMBL" id="KAH9628117.1"/>
    </source>
</evidence>
<feature type="transmembrane region" description="Helical" evidence="1">
    <location>
        <begin position="17"/>
        <end position="37"/>
    </location>
</feature>
<dbReference type="AlphaFoldDB" id="A0A922M1Q7"/>
<proteinExistence type="predicted"/>
<gene>
    <name evidence="2" type="ORF">HF086_018333</name>
</gene>
<dbReference type="EMBL" id="JACEFF010000928">
    <property type="protein sequence ID" value="KAH9628117.1"/>
    <property type="molecule type" value="Genomic_DNA"/>
</dbReference>
<dbReference type="Proteomes" id="UP000814243">
    <property type="component" value="Unassembled WGS sequence"/>
</dbReference>
<organism evidence="2 3">
    <name type="scientific">Spodoptera exigua</name>
    <name type="common">Beet armyworm</name>
    <name type="synonym">Noctua fulgens</name>
    <dbReference type="NCBI Taxonomy" id="7107"/>
    <lineage>
        <taxon>Eukaryota</taxon>
        <taxon>Metazoa</taxon>
        <taxon>Ecdysozoa</taxon>
        <taxon>Arthropoda</taxon>
        <taxon>Hexapoda</taxon>
        <taxon>Insecta</taxon>
        <taxon>Pterygota</taxon>
        <taxon>Neoptera</taxon>
        <taxon>Endopterygota</taxon>
        <taxon>Lepidoptera</taxon>
        <taxon>Glossata</taxon>
        <taxon>Ditrysia</taxon>
        <taxon>Noctuoidea</taxon>
        <taxon>Noctuidae</taxon>
        <taxon>Amphipyrinae</taxon>
        <taxon>Spodoptera</taxon>
    </lineage>
</organism>
<protein>
    <submittedName>
        <fullName evidence="2">Uncharacterized protein</fullName>
    </submittedName>
</protein>
<sequence>MVDAPLQFLEKYQHQSFVLFFSMNSFFVWLPFILNAFMTSVVAGQKDLTICEMIRLTHSLNSTATIEVDDCWHLSSAPQLQPLLDPECYHVHGVPVSHL</sequence>
<accession>A0A922M1Q7</accession>
<name>A0A922M1Q7_SPOEX</name>
<evidence type="ECO:0000256" key="1">
    <source>
        <dbReference type="SAM" id="Phobius"/>
    </source>
</evidence>
<keyword evidence="1" id="KW-0472">Membrane</keyword>
<reference evidence="2" key="1">
    <citation type="journal article" date="2021" name="G3 (Bethesda)">
        <title>Genome and transcriptome analysis of the beet armyworm Spodoptera exigua reveals targets for pest control. .</title>
        <authorList>
            <person name="Simon S."/>
            <person name="Breeschoten T."/>
            <person name="Jansen H.J."/>
            <person name="Dirks R.P."/>
            <person name="Schranz M.E."/>
            <person name="Ros V.I.D."/>
        </authorList>
    </citation>
    <scope>NUCLEOTIDE SEQUENCE</scope>
    <source>
        <strain evidence="2">TB_SE_WUR_2020</strain>
    </source>
</reference>
<evidence type="ECO:0000313" key="3">
    <source>
        <dbReference type="Proteomes" id="UP000814243"/>
    </source>
</evidence>